<feature type="region of interest" description="Disordered" evidence="1">
    <location>
        <begin position="383"/>
        <end position="438"/>
    </location>
</feature>
<gene>
    <name evidence="2" type="ORF">Tci_000738</name>
</gene>
<protein>
    <submittedName>
        <fullName evidence="2">Putative ATPase, F1/V1/A1 complex, alpha/beta subunit, zinc knuckle CX2CX4HX4C</fullName>
    </submittedName>
</protein>
<evidence type="ECO:0000256" key="1">
    <source>
        <dbReference type="SAM" id="MobiDB-lite"/>
    </source>
</evidence>
<dbReference type="InterPro" id="IPR040256">
    <property type="entry name" value="At4g02000-like"/>
</dbReference>
<feature type="region of interest" description="Disordered" evidence="1">
    <location>
        <begin position="34"/>
        <end position="57"/>
    </location>
</feature>
<feature type="region of interest" description="Disordered" evidence="1">
    <location>
        <begin position="1"/>
        <end position="21"/>
    </location>
</feature>
<accession>A0A699GGL1</accession>
<evidence type="ECO:0000313" key="2">
    <source>
        <dbReference type="EMBL" id="GEU28760.1"/>
    </source>
</evidence>
<dbReference type="EMBL" id="BKCJ010000019">
    <property type="protein sequence ID" value="GEU28760.1"/>
    <property type="molecule type" value="Genomic_DNA"/>
</dbReference>
<dbReference type="PANTHER" id="PTHR31286">
    <property type="entry name" value="GLYCINE-RICH CELL WALL STRUCTURAL PROTEIN 1.8-LIKE"/>
    <property type="match status" value="1"/>
</dbReference>
<proteinExistence type="predicted"/>
<organism evidence="2">
    <name type="scientific">Tanacetum cinerariifolium</name>
    <name type="common">Dalmatian daisy</name>
    <name type="synonym">Chrysanthemum cinerariifolium</name>
    <dbReference type="NCBI Taxonomy" id="118510"/>
    <lineage>
        <taxon>Eukaryota</taxon>
        <taxon>Viridiplantae</taxon>
        <taxon>Streptophyta</taxon>
        <taxon>Embryophyta</taxon>
        <taxon>Tracheophyta</taxon>
        <taxon>Spermatophyta</taxon>
        <taxon>Magnoliopsida</taxon>
        <taxon>eudicotyledons</taxon>
        <taxon>Gunneridae</taxon>
        <taxon>Pentapetalae</taxon>
        <taxon>asterids</taxon>
        <taxon>campanulids</taxon>
        <taxon>Asterales</taxon>
        <taxon>Asteraceae</taxon>
        <taxon>Asteroideae</taxon>
        <taxon>Anthemideae</taxon>
        <taxon>Anthemidinae</taxon>
        <taxon>Tanacetum</taxon>
    </lineage>
</organism>
<comment type="caution">
    <text evidence="2">The sequence shown here is derived from an EMBL/GenBank/DDBJ whole genome shotgun (WGS) entry which is preliminary data.</text>
</comment>
<feature type="compositionally biased region" description="Acidic residues" evidence="1">
    <location>
        <begin position="384"/>
        <end position="401"/>
    </location>
</feature>
<feature type="compositionally biased region" description="Acidic residues" evidence="1">
    <location>
        <begin position="411"/>
        <end position="438"/>
    </location>
</feature>
<dbReference type="AlphaFoldDB" id="A0A699GGL1"/>
<name>A0A699GGL1_TANCI</name>
<reference evidence="2" key="1">
    <citation type="journal article" date="2019" name="Sci. Rep.">
        <title>Draft genome of Tanacetum cinerariifolium, the natural source of mosquito coil.</title>
        <authorList>
            <person name="Yamashiro T."/>
            <person name="Shiraishi A."/>
            <person name="Satake H."/>
            <person name="Nakayama K."/>
        </authorList>
    </citation>
    <scope>NUCLEOTIDE SEQUENCE</scope>
</reference>
<sequence>MNFKANTTKEDAMNTKNRLSSKYDESTMVAVIEDANGDDSNHDDKADDNPCNMGNNSYADLFNDGKKDATTEQEVDKPNTYDLKSFSSILNHNSAADVGGSDDNDTKLNVSKTNVPKKLNFRSFVKNDKVDNSDIVLPMTAIDKSFPLKKDVVTKVPIWVKLHKVPLVTYSKDGLSLIATQIGIPLMLDAYSSSMCGEAWGHINFARALIEVSSGLDLKKEVTMAVPNEDETDYTWEVISVEYEWQPPRCVDCKIFGHSSDRCPKIIREPLTPVSMDTNSDGLRKFKGRKLMIRRLIYSLEDKSKTSSSRGNQEEEHEERIKELNEFDEDVDEFIFPEGSPRLIVLRYDGLSMMPEDPYAYEQPLHIVVSSTADTHGYITKFDPEEDLEEENDEDLEEDPADYPTDRDAKEEEEESSRDDADDEEEDEGEDEEEEEEH</sequence>
<dbReference type="PANTHER" id="PTHR31286:SF99">
    <property type="entry name" value="DUF4283 DOMAIN-CONTAINING PROTEIN"/>
    <property type="match status" value="1"/>
</dbReference>
<feature type="compositionally biased region" description="Basic and acidic residues" evidence="1">
    <location>
        <begin position="39"/>
        <end position="48"/>
    </location>
</feature>